<protein>
    <submittedName>
        <fullName evidence="4">General transcriptional corepressor tupA</fullName>
    </submittedName>
</protein>
<evidence type="ECO:0000313" key="5">
    <source>
        <dbReference type="Proteomes" id="UP000247409"/>
    </source>
</evidence>
<dbReference type="AlphaFoldDB" id="A0A2V3INM8"/>
<sequence length="311" mass="34517">MLDLAVQLQHGLAFDTVVSSVCYSWDGKYVALGTCNSAHVFDAASGRRLFRFATNKERSAPQHEHFYVRSLCFSPDGQQLVTGSEGQSFKVWNLHSCTLQHSLLGHGMDVHCVDVSADNRFIASASTLNYVMLWDLHSGTRLQTLTNKYGPTDSVSSVAVSPSSQHVAAGSFDNVTRVWDVTANRLTRHFHGHDQQVYDVAYSPDARLLLSASFDRTINIWDLSMPSSSVSCPITLSGATDYVLSATFSPNGHWVIAASRDRHVHIWDLRMMRQSTNFRAHDNSVIQVAHNPTNRSFTSCSGDCSANIWLY</sequence>
<dbReference type="EMBL" id="NBIV01000114">
    <property type="protein sequence ID" value="PXF43691.1"/>
    <property type="molecule type" value="Genomic_DNA"/>
</dbReference>
<feature type="repeat" description="WD" evidence="3">
    <location>
        <begin position="236"/>
        <end position="277"/>
    </location>
</feature>
<feature type="repeat" description="WD" evidence="3">
    <location>
        <begin position="103"/>
        <end position="144"/>
    </location>
</feature>
<proteinExistence type="predicted"/>
<gene>
    <name evidence="4" type="ORF">BWQ96_06521</name>
</gene>
<dbReference type="OrthoDB" id="17410at2759"/>
<keyword evidence="2" id="KW-0677">Repeat</keyword>
<dbReference type="SMART" id="SM00320">
    <property type="entry name" value="WD40"/>
    <property type="match status" value="7"/>
</dbReference>
<dbReference type="Gene3D" id="2.130.10.10">
    <property type="entry name" value="YVTN repeat-like/Quinoprotein amine dehydrogenase"/>
    <property type="match status" value="1"/>
</dbReference>
<feature type="repeat" description="WD" evidence="3">
    <location>
        <begin position="190"/>
        <end position="231"/>
    </location>
</feature>
<keyword evidence="1 3" id="KW-0853">WD repeat</keyword>
<reference evidence="4 5" key="1">
    <citation type="journal article" date="2018" name="Mol. Biol. Evol.">
        <title>Analysis of the draft genome of the red seaweed Gracilariopsis chorda provides insights into genome size evolution in Rhodophyta.</title>
        <authorList>
            <person name="Lee J."/>
            <person name="Yang E.C."/>
            <person name="Graf L."/>
            <person name="Yang J.H."/>
            <person name="Qiu H."/>
            <person name="Zel Zion U."/>
            <person name="Chan C.X."/>
            <person name="Stephens T.G."/>
            <person name="Weber A.P.M."/>
            <person name="Boo G.H."/>
            <person name="Boo S.M."/>
            <person name="Kim K.M."/>
            <person name="Shin Y."/>
            <person name="Jung M."/>
            <person name="Lee S.J."/>
            <person name="Yim H.S."/>
            <person name="Lee J.H."/>
            <person name="Bhattacharya D."/>
            <person name="Yoon H.S."/>
        </authorList>
    </citation>
    <scope>NUCLEOTIDE SEQUENCE [LARGE SCALE GENOMIC DNA]</scope>
    <source>
        <strain evidence="4 5">SKKU-2015</strain>
        <tissue evidence="4">Whole body</tissue>
    </source>
</reference>
<dbReference type="InterPro" id="IPR001680">
    <property type="entry name" value="WD40_rpt"/>
</dbReference>
<dbReference type="PRINTS" id="PR00320">
    <property type="entry name" value="GPROTEINBRPT"/>
</dbReference>
<dbReference type="PROSITE" id="PS50294">
    <property type="entry name" value="WD_REPEATS_REGION"/>
    <property type="match status" value="5"/>
</dbReference>
<feature type="repeat" description="WD" evidence="3">
    <location>
        <begin position="68"/>
        <end position="102"/>
    </location>
</feature>
<organism evidence="4 5">
    <name type="scientific">Gracilariopsis chorda</name>
    <dbReference type="NCBI Taxonomy" id="448386"/>
    <lineage>
        <taxon>Eukaryota</taxon>
        <taxon>Rhodophyta</taxon>
        <taxon>Florideophyceae</taxon>
        <taxon>Rhodymeniophycidae</taxon>
        <taxon>Gracilariales</taxon>
        <taxon>Gracilariaceae</taxon>
        <taxon>Gracilariopsis</taxon>
    </lineage>
</organism>
<dbReference type="InterPro" id="IPR015943">
    <property type="entry name" value="WD40/YVTN_repeat-like_dom_sf"/>
</dbReference>
<feature type="repeat" description="WD" evidence="3">
    <location>
        <begin position="278"/>
        <end position="311"/>
    </location>
</feature>
<dbReference type="PANTHER" id="PTHR22847:SF637">
    <property type="entry name" value="WD REPEAT DOMAIN 5B"/>
    <property type="match status" value="1"/>
</dbReference>
<keyword evidence="5" id="KW-1185">Reference proteome</keyword>
<dbReference type="Pfam" id="PF00400">
    <property type="entry name" value="WD40"/>
    <property type="match status" value="6"/>
</dbReference>
<comment type="caution">
    <text evidence="4">The sequence shown here is derived from an EMBL/GenBank/DDBJ whole genome shotgun (WGS) entry which is preliminary data.</text>
</comment>
<evidence type="ECO:0000313" key="4">
    <source>
        <dbReference type="EMBL" id="PXF43691.1"/>
    </source>
</evidence>
<dbReference type="InterPro" id="IPR019775">
    <property type="entry name" value="WD40_repeat_CS"/>
</dbReference>
<dbReference type="PROSITE" id="PS50082">
    <property type="entry name" value="WD_REPEATS_2"/>
    <property type="match status" value="6"/>
</dbReference>
<dbReference type="PANTHER" id="PTHR22847">
    <property type="entry name" value="WD40 REPEAT PROTEIN"/>
    <property type="match status" value="1"/>
</dbReference>
<dbReference type="InterPro" id="IPR036322">
    <property type="entry name" value="WD40_repeat_dom_sf"/>
</dbReference>
<evidence type="ECO:0000256" key="1">
    <source>
        <dbReference type="ARBA" id="ARBA00022574"/>
    </source>
</evidence>
<dbReference type="STRING" id="448386.A0A2V3INM8"/>
<dbReference type="SUPFAM" id="SSF50978">
    <property type="entry name" value="WD40 repeat-like"/>
    <property type="match status" value="1"/>
</dbReference>
<name>A0A2V3INM8_9FLOR</name>
<accession>A0A2V3INM8</accession>
<evidence type="ECO:0000256" key="2">
    <source>
        <dbReference type="ARBA" id="ARBA00022737"/>
    </source>
</evidence>
<dbReference type="GO" id="GO:1990234">
    <property type="term" value="C:transferase complex"/>
    <property type="evidence" value="ECO:0007669"/>
    <property type="project" value="UniProtKB-ARBA"/>
</dbReference>
<dbReference type="PROSITE" id="PS00678">
    <property type="entry name" value="WD_REPEATS_1"/>
    <property type="match status" value="3"/>
</dbReference>
<dbReference type="InterPro" id="IPR020472">
    <property type="entry name" value="WD40_PAC1"/>
</dbReference>
<dbReference type="Proteomes" id="UP000247409">
    <property type="component" value="Unassembled WGS sequence"/>
</dbReference>
<feature type="repeat" description="WD" evidence="3">
    <location>
        <begin position="148"/>
        <end position="189"/>
    </location>
</feature>
<dbReference type="CDD" id="cd00200">
    <property type="entry name" value="WD40"/>
    <property type="match status" value="1"/>
</dbReference>
<evidence type="ECO:0000256" key="3">
    <source>
        <dbReference type="PROSITE-ProRule" id="PRU00221"/>
    </source>
</evidence>